<dbReference type="CDD" id="cd17489">
    <property type="entry name" value="MFS_YfcJ_like"/>
    <property type="match status" value="1"/>
</dbReference>
<dbReference type="EMBL" id="ACCF01000143">
    <property type="protein sequence ID" value="EEF67379.1"/>
    <property type="molecule type" value="Genomic_DNA"/>
</dbReference>
<dbReference type="HOGENOM" id="CLU_001265_10_13_9"/>
<dbReference type="OrthoDB" id="9814001at2"/>
<feature type="transmembrane region" description="Helical" evidence="6">
    <location>
        <begin position="360"/>
        <end position="379"/>
    </location>
</feature>
<evidence type="ECO:0000313" key="8">
    <source>
        <dbReference type="EMBL" id="EEF67379.1"/>
    </source>
</evidence>
<evidence type="ECO:0000313" key="9">
    <source>
        <dbReference type="Proteomes" id="UP000005950"/>
    </source>
</evidence>
<reference evidence="8 9" key="2">
    <citation type="submission" date="2009-02" db="EMBL/GenBank/DDBJ databases">
        <title>Draft genome sequence of Holdemania filiformis DSM 12042.</title>
        <authorList>
            <person name="Sudarsanam P."/>
            <person name="Ley R."/>
            <person name="Guruge J."/>
            <person name="Turnbaugh P.J."/>
            <person name="Mahowald M."/>
            <person name="Liep D."/>
            <person name="Gordon J."/>
        </authorList>
    </citation>
    <scope>NUCLEOTIDE SEQUENCE [LARGE SCALE GENOMIC DNA]</scope>
    <source>
        <strain evidence="8 9">DSM 12042</strain>
    </source>
</reference>
<dbReference type="GO" id="GO:0022857">
    <property type="term" value="F:transmembrane transporter activity"/>
    <property type="evidence" value="ECO:0007669"/>
    <property type="project" value="InterPro"/>
</dbReference>
<evidence type="ECO:0000256" key="3">
    <source>
        <dbReference type="ARBA" id="ARBA00022692"/>
    </source>
</evidence>
<dbReference type="Gene3D" id="1.20.1250.20">
    <property type="entry name" value="MFS general substrate transporter like domains"/>
    <property type="match status" value="1"/>
</dbReference>
<protein>
    <submittedName>
        <fullName evidence="8">Transporter, major facilitator family protein</fullName>
    </submittedName>
</protein>
<keyword evidence="5 6" id="KW-0472">Membrane</keyword>
<comment type="caution">
    <text evidence="8">The sequence shown here is derived from an EMBL/GenBank/DDBJ whole genome shotgun (WGS) entry which is preliminary data.</text>
</comment>
<comment type="subcellular location">
    <subcellularLocation>
        <location evidence="1">Cell membrane</location>
        <topology evidence="1">Multi-pass membrane protein</topology>
    </subcellularLocation>
</comment>
<evidence type="ECO:0000256" key="2">
    <source>
        <dbReference type="ARBA" id="ARBA00022448"/>
    </source>
</evidence>
<dbReference type="GO" id="GO:0005886">
    <property type="term" value="C:plasma membrane"/>
    <property type="evidence" value="ECO:0007669"/>
    <property type="project" value="UniProtKB-SubCell"/>
</dbReference>
<dbReference type="AlphaFoldDB" id="B9Y9F9"/>
<evidence type="ECO:0000256" key="6">
    <source>
        <dbReference type="SAM" id="Phobius"/>
    </source>
</evidence>
<gene>
    <name evidence="8" type="ORF">HOLDEFILI_02465</name>
</gene>
<dbReference type="InterPro" id="IPR052714">
    <property type="entry name" value="MFS_Exporter"/>
</dbReference>
<evidence type="ECO:0000256" key="1">
    <source>
        <dbReference type="ARBA" id="ARBA00004651"/>
    </source>
</evidence>
<dbReference type="InterPro" id="IPR011701">
    <property type="entry name" value="MFS"/>
</dbReference>
<evidence type="ECO:0000256" key="5">
    <source>
        <dbReference type="ARBA" id="ARBA00023136"/>
    </source>
</evidence>
<proteinExistence type="predicted"/>
<dbReference type="Proteomes" id="UP000005950">
    <property type="component" value="Unassembled WGS sequence"/>
</dbReference>
<keyword evidence="2" id="KW-0813">Transport</keyword>
<dbReference type="PANTHER" id="PTHR23531:SF1">
    <property type="entry name" value="QUINOLENE RESISTANCE PROTEIN NORA"/>
    <property type="match status" value="1"/>
</dbReference>
<dbReference type="PANTHER" id="PTHR23531">
    <property type="entry name" value="QUINOLENE RESISTANCE PROTEIN NORA"/>
    <property type="match status" value="1"/>
</dbReference>
<feature type="transmembrane region" description="Helical" evidence="6">
    <location>
        <begin position="241"/>
        <end position="259"/>
    </location>
</feature>
<feature type="transmembrane region" description="Helical" evidence="6">
    <location>
        <begin position="77"/>
        <end position="95"/>
    </location>
</feature>
<dbReference type="InterPro" id="IPR020846">
    <property type="entry name" value="MFS_dom"/>
</dbReference>
<feature type="transmembrane region" description="Helical" evidence="6">
    <location>
        <begin position="271"/>
        <end position="304"/>
    </location>
</feature>
<keyword evidence="3 6" id="KW-0812">Transmembrane</keyword>
<feature type="transmembrane region" description="Helical" evidence="6">
    <location>
        <begin position="208"/>
        <end position="229"/>
    </location>
</feature>
<organism evidence="8 9">
    <name type="scientific">Holdemania filiformis DSM 12042</name>
    <dbReference type="NCBI Taxonomy" id="545696"/>
    <lineage>
        <taxon>Bacteria</taxon>
        <taxon>Bacillati</taxon>
        <taxon>Bacillota</taxon>
        <taxon>Erysipelotrichia</taxon>
        <taxon>Erysipelotrichales</taxon>
        <taxon>Erysipelotrichaceae</taxon>
        <taxon>Holdemania</taxon>
    </lineage>
</organism>
<sequence>MMDKNQKLWNVNFIFICVVAFLSTLGTSIGTAILSRKAVYLGASAEIVGAINSVASISALICIPLAAPFIDYFNKKYVYALVTLISALTLFGNAVTNTIGFMLALTFINGIGKGISATSSLAIVSDTIPESKMTAGITYFTIFQVASQAFGPSFGLALYDYAGYGTTFLISSVMVFLTVIMIFKIPTPSHKRQSKFKFKIRNAYAKEAISPAVMMVFLSLAYSTVNSFLIVYADSIQIQDIGLYFTVNTIVLLFSRPLVAKLSERIKERTIIVAAVLFTIAALFLISMGTSLIHFIIAAVFAAFGYGSLQPMIQAMCVESVGPDRRGAASSTSYMGTNIGYLLGPTLGGMIAGRFGYSRMFASMNISLIIAILFYFGFVERRKKNEAYR</sequence>
<dbReference type="Pfam" id="PF07690">
    <property type="entry name" value="MFS_1"/>
    <property type="match status" value="1"/>
</dbReference>
<feature type="transmembrane region" description="Helical" evidence="6">
    <location>
        <begin position="47"/>
        <end position="70"/>
    </location>
</feature>
<dbReference type="InterPro" id="IPR036259">
    <property type="entry name" value="MFS_trans_sf"/>
</dbReference>
<dbReference type="eggNOG" id="COG2814">
    <property type="taxonomic scope" value="Bacteria"/>
</dbReference>
<feature type="transmembrane region" description="Helical" evidence="6">
    <location>
        <begin position="12"/>
        <end position="35"/>
    </location>
</feature>
<dbReference type="PROSITE" id="PS50850">
    <property type="entry name" value="MFS"/>
    <property type="match status" value="1"/>
</dbReference>
<dbReference type="STRING" id="545696.HOLDEFILI_02465"/>
<dbReference type="SUPFAM" id="SSF103473">
    <property type="entry name" value="MFS general substrate transporter"/>
    <property type="match status" value="1"/>
</dbReference>
<accession>B9Y9F9</accession>
<keyword evidence="4 6" id="KW-1133">Transmembrane helix</keyword>
<feature type="transmembrane region" description="Helical" evidence="6">
    <location>
        <begin position="165"/>
        <end position="187"/>
    </location>
</feature>
<evidence type="ECO:0000256" key="4">
    <source>
        <dbReference type="ARBA" id="ARBA00022989"/>
    </source>
</evidence>
<evidence type="ECO:0000259" key="7">
    <source>
        <dbReference type="PROSITE" id="PS50850"/>
    </source>
</evidence>
<feature type="domain" description="Major facilitator superfamily (MFS) profile" evidence="7">
    <location>
        <begin position="12"/>
        <end position="383"/>
    </location>
</feature>
<reference evidence="8 9" key="1">
    <citation type="submission" date="2008-12" db="EMBL/GenBank/DDBJ databases">
        <authorList>
            <person name="Fulton L."/>
            <person name="Clifton S."/>
            <person name="Fulton B."/>
            <person name="Xu J."/>
            <person name="Minx P."/>
            <person name="Pepin K.H."/>
            <person name="Johnson M."/>
            <person name="Bhonagiri V."/>
            <person name="Nash W.E."/>
            <person name="Mardis E.R."/>
            <person name="Wilson R.K."/>
        </authorList>
    </citation>
    <scope>NUCLEOTIDE SEQUENCE [LARGE SCALE GENOMIC DNA]</scope>
    <source>
        <strain evidence="8 9">DSM 12042</strain>
    </source>
</reference>
<name>B9Y9F9_9FIRM</name>